<keyword evidence="6" id="KW-0333">Golgi apparatus</keyword>
<evidence type="ECO:0000256" key="13">
    <source>
        <dbReference type="SAM" id="Phobius"/>
    </source>
</evidence>
<dbReference type="PANTHER" id="PTHR32044:SF78">
    <property type="entry name" value="GLUCOMANNAN 4-BETA-MANNOSYLTRANSFERASE 7"/>
    <property type="match status" value="1"/>
</dbReference>
<keyword evidence="2" id="KW-0328">Glycosyltransferase</keyword>
<dbReference type="GO" id="GO:0051753">
    <property type="term" value="F:mannan synthase activity"/>
    <property type="evidence" value="ECO:0007669"/>
    <property type="project" value="TreeGrafter"/>
</dbReference>
<reference evidence="16" key="1">
    <citation type="submission" date="2021-01" db="EMBL/GenBank/DDBJ databases">
        <authorList>
            <person name="Bezrukov I."/>
        </authorList>
    </citation>
    <scope>NUCLEOTIDE SEQUENCE</scope>
</reference>
<feature type="domain" description="FAD-binding" evidence="14">
    <location>
        <begin position="568"/>
        <end position="909"/>
    </location>
</feature>
<accession>A0A8S2A986</accession>
<evidence type="ECO:0000256" key="3">
    <source>
        <dbReference type="ARBA" id="ARBA00022679"/>
    </source>
</evidence>
<dbReference type="PRINTS" id="PR00420">
    <property type="entry name" value="RNGMNOXGNASE"/>
</dbReference>
<dbReference type="Proteomes" id="UP000682877">
    <property type="component" value="Chromosome 4"/>
</dbReference>
<evidence type="ECO:0000256" key="8">
    <source>
        <dbReference type="ARBA" id="ARBA00023316"/>
    </source>
</evidence>
<dbReference type="SUPFAM" id="SSF51905">
    <property type="entry name" value="FAD/NAD(P)-binding domain"/>
    <property type="match status" value="1"/>
</dbReference>
<keyword evidence="7 13" id="KW-0472">Membrane</keyword>
<dbReference type="InterPro" id="IPR036188">
    <property type="entry name" value="FAD/NAD-bd_sf"/>
</dbReference>
<evidence type="ECO:0000256" key="4">
    <source>
        <dbReference type="ARBA" id="ARBA00022692"/>
    </source>
</evidence>
<evidence type="ECO:0000256" key="9">
    <source>
        <dbReference type="ARBA" id="ARBA00051800"/>
    </source>
</evidence>
<dbReference type="Pfam" id="PF01494">
    <property type="entry name" value="FAD_binding_3"/>
    <property type="match status" value="1"/>
</dbReference>
<feature type="transmembrane region" description="Helical" evidence="13">
    <location>
        <begin position="69"/>
        <end position="95"/>
    </location>
</feature>
<feature type="domain" description="Glycosyltransferase 2-like" evidence="15">
    <location>
        <begin position="216"/>
        <end position="426"/>
    </location>
</feature>
<dbReference type="CDD" id="cd06437">
    <property type="entry name" value="CESA_CaSu_A2"/>
    <property type="match status" value="1"/>
</dbReference>
<dbReference type="EC" id="2.4.1.32" evidence="11"/>
<evidence type="ECO:0000256" key="5">
    <source>
        <dbReference type="ARBA" id="ARBA00022989"/>
    </source>
</evidence>
<keyword evidence="3" id="KW-0808">Transferase</keyword>
<organism evidence="16 17">
    <name type="scientific">Arabidopsis arenosa</name>
    <name type="common">Sand rock-cress</name>
    <name type="synonym">Cardaminopsis arenosa</name>
    <dbReference type="NCBI Taxonomy" id="38785"/>
    <lineage>
        <taxon>Eukaryota</taxon>
        <taxon>Viridiplantae</taxon>
        <taxon>Streptophyta</taxon>
        <taxon>Embryophyta</taxon>
        <taxon>Tracheophyta</taxon>
        <taxon>Spermatophyta</taxon>
        <taxon>Magnoliopsida</taxon>
        <taxon>eudicotyledons</taxon>
        <taxon>Gunneridae</taxon>
        <taxon>Pentapetalae</taxon>
        <taxon>rosids</taxon>
        <taxon>malvids</taxon>
        <taxon>Brassicales</taxon>
        <taxon>Brassicaceae</taxon>
        <taxon>Camelineae</taxon>
        <taxon>Arabidopsis</taxon>
    </lineage>
</organism>
<dbReference type="GO" id="GO:0071949">
    <property type="term" value="F:FAD binding"/>
    <property type="evidence" value="ECO:0007669"/>
    <property type="project" value="InterPro"/>
</dbReference>
<dbReference type="AlphaFoldDB" id="A0A8S2A986"/>
<evidence type="ECO:0000256" key="2">
    <source>
        <dbReference type="ARBA" id="ARBA00022676"/>
    </source>
</evidence>
<dbReference type="Pfam" id="PF13632">
    <property type="entry name" value="Glyco_trans_2_3"/>
    <property type="match status" value="1"/>
</dbReference>
<evidence type="ECO:0000259" key="14">
    <source>
        <dbReference type="Pfam" id="PF01494"/>
    </source>
</evidence>
<name>A0A8S2A986_ARAAE</name>
<dbReference type="Gene3D" id="3.50.50.60">
    <property type="entry name" value="FAD/NAD(P)-binding domain"/>
    <property type="match status" value="1"/>
</dbReference>
<keyword evidence="8" id="KW-0961">Cell wall biogenesis/degradation</keyword>
<dbReference type="PANTHER" id="PTHR32044">
    <property type="entry name" value="GLUCOMANNAN 4-BETA-MANNOSYLTRANSFERASE 9"/>
    <property type="match status" value="1"/>
</dbReference>
<dbReference type="FunFam" id="3.90.550.10:FF:000015">
    <property type="entry name" value="Glucomannan 4-beta-mannosyltransferase 9"/>
    <property type="match status" value="1"/>
</dbReference>
<comment type="catalytic activity">
    <reaction evidence="9">
        <text>GDP-mannose + (glucomannan)n = GDP + (glucomannan)n+1.</text>
        <dbReference type="EC" id="2.4.1.32"/>
    </reaction>
</comment>
<comment type="similarity">
    <text evidence="10">Belongs to the glycosyltransferase 2 family. Plant cellulose synthase-like A subfamily.</text>
</comment>
<dbReference type="EMBL" id="LR999454">
    <property type="protein sequence ID" value="CAE6031391.1"/>
    <property type="molecule type" value="Genomic_DNA"/>
</dbReference>
<evidence type="ECO:0000256" key="1">
    <source>
        <dbReference type="ARBA" id="ARBA00004653"/>
    </source>
</evidence>
<keyword evidence="4 13" id="KW-0812">Transmembrane</keyword>
<feature type="transmembrane region" description="Helical" evidence="13">
    <location>
        <begin position="426"/>
        <end position="452"/>
    </location>
</feature>
<gene>
    <name evidence="16" type="ORF">AARE701A_LOCUS10594</name>
</gene>
<dbReference type="SUPFAM" id="SSF53448">
    <property type="entry name" value="Nucleotide-diphospho-sugar transferases"/>
    <property type="match status" value="1"/>
</dbReference>
<evidence type="ECO:0000256" key="6">
    <source>
        <dbReference type="ARBA" id="ARBA00023034"/>
    </source>
</evidence>
<feature type="transmembrane region" description="Helical" evidence="13">
    <location>
        <begin position="394"/>
        <end position="414"/>
    </location>
</feature>
<feature type="transmembrane region" description="Helical" evidence="13">
    <location>
        <begin position="504"/>
        <end position="524"/>
    </location>
</feature>
<evidence type="ECO:0000259" key="15">
    <source>
        <dbReference type="Pfam" id="PF13632"/>
    </source>
</evidence>
<dbReference type="InterPro" id="IPR001173">
    <property type="entry name" value="Glyco_trans_2-like"/>
</dbReference>
<evidence type="ECO:0000256" key="11">
    <source>
        <dbReference type="ARBA" id="ARBA00066505"/>
    </source>
</evidence>
<comment type="subcellular location">
    <subcellularLocation>
        <location evidence="1">Golgi apparatus membrane</location>
        <topology evidence="1">Multi-pass membrane protein</topology>
    </subcellularLocation>
</comment>
<keyword evidence="17" id="KW-1185">Reference proteome</keyword>
<dbReference type="Gene3D" id="3.90.550.10">
    <property type="entry name" value="Spore Coat Polysaccharide Biosynthesis Protein SpsA, Chain A"/>
    <property type="match status" value="1"/>
</dbReference>
<keyword evidence="5 13" id="KW-1133">Transmembrane helix</keyword>
<evidence type="ECO:0000256" key="7">
    <source>
        <dbReference type="ARBA" id="ARBA00023136"/>
    </source>
</evidence>
<dbReference type="GO" id="GO:0047259">
    <property type="term" value="F:glucomannan 4-beta-mannosyltransferase activity"/>
    <property type="evidence" value="ECO:0007669"/>
    <property type="project" value="UniProtKB-EC"/>
</dbReference>
<evidence type="ECO:0000256" key="10">
    <source>
        <dbReference type="ARBA" id="ARBA00060879"/>
    </source>
</evidence>
<dbReference type="InterPro" id="IPR029044">
    <property type="entry name" value="Nucleotide-diphossugar_trans"/>
</dbReference>
<sequence length="960" mass="108482">MSTLPIFHRFPHATFSSFFLSLSQVGSSKTSVAFLNAFKSIPTSEDIIARIGLWWQLIRAVVLVPVFKFLVVLCLVMSVMFFVEVMYMGIVVLYVKLFKRKPEKIYKWEPMEDDVECGSASYPMVLVQIPMYNEKEVCEQSIAAACKISWPSNRIMIQVLDDSTDPASKELVKRECARWSKEGVNITFEIRDNRNGYKAGALREGMKHSYVKQCDYVAIFDADFQPDPDFLHRTVPFLIHNPKLALVQGRWEFVNAGQCMMTRLQEMSLSYHFTIEQQVGSSTFAFFGFNGTAGVWRISALNESGGWNDQTTVEDMDLAVRATLRGWKFLYIDDLKVKSELPCSFKALRNQQHRWTCGPANLFRKMAVQIIRSENVSLWKKWYMLYSFFFMRKIVAHILTFCFYCVILPATVLFPEVTVPKWAAFYLPSLITLLIAIGRLRSIHLLAFWVLFENAMSLLRAKALVMGLLETGRVQEWVVTEKLGDTLKTKLIPQVPNVKFRERVYLLELLVGVYLLFCGIYDIVYGKNTLYVYLLFHSKRWFPIRTGSKPVCLAMTRVETSGGDQEEKVVIVGAGIGGLTTAVSLHRLGIRSVVLEQAESLRTGGTSLTLFKNGWRVLDAISVGPQLRTQFLEIEGMVVKKEDGRELRSFKFKDEDQSQEVRAVERRVLLETLASQLPPQTIRFSSKLESIQSNANGDTLLQLGDGTRLLAKIVIGCDGTRSKVATWMGFSEPKYVGHCAFRGLGFFPNGQPFQNKVNYIYGKGLRAGYVPVSATKVYWFICFNRPSLGPKITDPAILKKQAKELVSTWPEDLQNLIDLTPDETISRTPLVDRWLWPGIAPPASKGRVVLVGDAWHPMTPNLGQGACCALEDSVVLANKLASAINGGTESIEEAMESYGSERWSRASPLTVRANLVGALLQWENPLVCSIRNNIVIPKLLRLGPMLEHTNFECEPLFVSK</sequence>
<evidence type="ECO:0000313" key="16">
    <source>
        <dbReference type="EMBL" id="CAE6031391.1"/>
    </source>
</evidence>
<proteinExistence type="inferred from homology"/>
<dbReference type="GO" id="GO:0071555">
    <property type="term" value="P:cell wall organization"/>
    <property type="evidence" value="ECO:0007669"/>
    <property type="project" value="UniProtKB-KW"/>
</dbReference>
<evidence type="ECO:0000313" key="17">
    <source>
        <dbReference type="Proteomes" id="UP000682877"/>
    </source>
</evidence>
<evidence type="ECO:0000256" key="12">
    <source>
        <dbReference type="ARBA" id="ARBA00076024"/>
    </source>
</evidence>
<protein>
    <recommendedName>
        <fullName evidence="11">glucomannan 4-beta-mannosyltransferase</fullName>
        <ecNumber evidence="11">2.4.1.32</ecNumber>
    </recommendedName>
    <alternativeName>
        <fullName evidence="12">Glucomannan synthase</fullName>
    </alternativeName>
</protein>
<dbReference type="InterPro" id="IPR002938">
    <property type="entry name" value="FAD-bd"/>
</dbReference>
<dbReference type="GO" id="GO:0000139">
    <property type="term" value="C:Golgi membrane"/>
    <property type="evidence" value="ECO:0007669"/>
    <property type="project" value="UniProtKB-SubCell"/>
</dbReference>